<dbReference type="Proteomes" id="UP000001062">
    <property type="component" value="Chromosome"/>
</dbReference>
<reference evidence="2 3" key="1">
    <citation type="journal article" date="2012" name="Stand. Genomic Sci.">
        <title>Complete genome sequence of the melanogenic marine bacterium Marinomonas mediterranea type strain (MMB-1(T)).</title>
        <authorList>
            <person name="Lucas-Elio P."/>
            <person name="Goodwin L."/>
            <person name="Woyke T."/>
            <person name="Pitluck S."/>
            <person name="Nolan M."/>
            <person name="Kyrpides N.C."/>
            <person name="Detter J.C."/>
            <person name="Copeland A."/>
            <person name="Teshima H."/>
            <person name="Bruce D."/>
            <person name="Detter C."/>
            <person name="Tapia R."/>
            <person name="Han S."/>
            <person name="Land M.L."/>
            <person name="Ivanova N."/>
            <person name="Mikhailova N."/>
            <person name="Johnston A.W."/>
            <person name="Sanchez-Amat A."/>
        </authorList>
    </citation>
    <scope>NUCLEOTIDE SEQUENCE [LARGE SCALE GENOMIC DNA]</scope>
    <source>
        <strain evidence="3">ATCC 700492 / JCM 21426 / NBRC 103028 / MMB-1</strain>
    </source>
</reference>
<dbReference type="HOGENOM" id="CLU_2974167_0_0_6"/>
<feature type="compositionally biased region" description="Polar residues" evidence="1">
    <location>
        <begin position="11"/>
        <end position="20"/>
    </location>
</feature>
<dbReference type="AlphaFoldDB" id="F2JXJ5"/>
<accession>F2JXJ5</accession>
<keyword evidence="3" id="KW-1185">Reference proteome</keyword>
<sequence>MAQNPIRIKSLTPQKQNAKRNTAQAKVEVQLAKVSNEWAELFQQSYETVRKERVNTNG</sequence>
<name>F2JXJ5_MARM1</name>
<feature type="region of interest" description="Disordered" evidence="1">
    <location>
        <begin position="1"/>
        <end position="20"/>
    </location>
</feature>
<proteinExistence type="predicted"/>
<dbReference type="STRING" id="717774.Marme_2664"/>
<dbReference type="RefSeq" id="WP_013661798.1">
    <property type="nucleotide sequence ID" value="NC_015276.1"/>
</dbReference>
<dbReference type="KEGG" id="mme:Marme_2664"/>
<evidence type="ECO:0000313" key="3">
    <source>
        <dbReference type="Proteomes" id="UP000001062"/>
    </source>
</evidence>
<evidence type="ECO:0000313" key="2">
    <source>
        <dbReference type="EMBL" id="ADZ91895.1"/>
    </source>
</evidence>
<protein>
    <submittedName>
        <fullName evidence="2">Uncharacterized protein</fullName>
    </submittedName>
</protein>
<dbReference type="PATRIC" id="fig|717774.3.peg.2750"/>
<evidence type="ECO:0000256" key="1">
    <source>
        <dbReference type="SAM" id="MobiDB-lite"/>
    </source>
</evidence>
<organism evidence="2 3">
    <name type="scientific">Marinomonas mediterranea (strain ATCC 700492 / JCM 21426 / NBRC 103028 / MMB-1)</name>
    <dbReference type="NCBI Taxonomy" id="717774"/>
    <lineage>
        <taxon>Bacteria</taxon>
        <taxon>Pseudomonadati</taxon>
        <taxon>Pseudomonadota</taxon>
        <taxon>Gammaproteobacteria</taxon>
        <taxon>Oceanospirillales</taxon>
        <taxon>Oceanospirillaceae</taxon>
        <taxon>Marinomonas</taxon>
    </lineage>
</organism>
<gene>
    <name evidence="2" type="ordered locus">Marme_2664</name>
</gene>
<dbReference type="EMBL" id="CP002583">
    <property type="protein sequence ID" value="ADZ91895.1"/>
    <property type="molecule type" value="Genomic_DNA"/>
</dbReference>